<keyword evidence="2" id="KW-0812">Transmembrane</keyword>
<evidence type="ECO:0000256" key="1">
    <source>
        <dbReference type="SAM" id="MobiDB-lite"/>
    </source>
</evidence>
<proteinExistence type="predicted"/>
<name>A0A5S4GML3_9ACTN</name>
<organism evidence="3 4">
    <name type="scientific">Actinomadura geliboluensis</name>
    <dbReference type="NCBI Taxonomy" id="882440"/>
    <lineage>
        <taxon>Bacteria</taxon>
        <taxon>Bacillati</taxon>
        <taxon>Actinomycetota</taxon>
        <taxon>Actinomycetes</taxon>
        <taxon>Streptosporangiales</taxon>
        <taxon>Thermomonosporaceae</taxon>
        <taxon>Actinomadura</taxon>
    </lineage>
</organism>
<keyword evidence="2" id="KW-0472">Membrane</keyword>
<evidence type="ECO:0008006" key="5">
    <source>
        <dbReference type="Google" id="ProtNLM"/>
    </source>
</evidence>
<dbReference type="OrthoDB" id="4337585at2"/>
<dbReference type="Proteomes" id="UP000305238">
    <property type="component" value="Unassembled WGS sequence"/>
</dbReference>
<sequence>MTKDVLTYFQRLTTLLREQQMPQQRIEALVGELKAYTQEAGTEPAEEFGPAEELAAKLTERARLGATDAAAEPGDETETWVLRTDAFQEERLLSHFGAQGWEVDGLDRFGGFICRREPNEPMRWQYRRETATERGRDKLTEQLAPDGWELCGVWGPFAYYKRPEAASSGPAAQLAAPPAPPHKRVYFSRWSAAYFMVSLITAMATLVWLGWTLRGMSASERAGTAFGLLLLIALAWPVWKLSRRKRSSSGSAPNNSQQPNPDPSPF</sequence>
<protein>
    <recommendedName>
        <fullName evidence="5">DUF2812 domain-containing protein</fullName>
    </recommendedName>
</protein>
<evidence type="ECO:0000256" key="2">
    <source>
        <dbReference type="SAM" id="Phobius"/>
    </source>
</evidence>
<dbReference type="AlphaFoldDB" id="A0A5S4GML3"/>
<evidence type="ECO:0000313" key="3">
    <source>
        <dbReference type="EMBL" id="TMR34185.1"/>
    </source>
</evidence>
<keyword evidence="4" id="KW-1185">Reference proteome</keyword>
<feature type="region of interest" description="Disordered" evidence="1">
    <location>
        <begin position="245"/>
        <end position="266"/>
    </location>
</feature>
<dbReference type="RefSeq" id="WP_138639065.1">
    <property type="nucleotide sequence ID" value="NZ_VCKZ01000211.1"/>
</dbReference>
<accession>A0A5S4GML3</accession>
<evidence type="ECO:0000313" key="4">
    <source>
        <dbReference type="Proteomes" id="UP000305238"/>
    </source>
</evidence>
<keyword evidence="2" id="KW-1133">Transmembrane helix</keyword>
<feature type="compositionally biased region" description="Low complexity" evidence="1">
    <location>
        <begin position="248"/>
        <end position="259"/>
    </location>
</feature>
<reference evidence="3 4" key="1">
    <citation type="submission" date="2019-05" db="EMBL/GenBank/DDBJ databases">
        <title>Draft genome sequence of Actinomadura geliboluensis A8036.</title>
        <authorList>
            <person name="Saricaoglu S."/>
            <person name="Isik K."/>
        </authorList>
    </citation>
    <scope>NUCLEOTIDE SEQUENCE [LARGE SCALE GENOMIC DNA]</scope>
    <source>
        <strain evidence="3 4">A8036</strain>
    </source>
</reference>
<comment type="caution">
    <text evidence="3">The sequence shown here is derived from an EMBL/GenBank/DDBJ whole genome shotgun (WGS) entry which is preliminary data.</text>
</comment>
<dbReference type="EMBL" id="VCKZ01000211">
    <property type="protein sequence ID" value="TMR34185.1"/>
    <property type="molecule type" value="Genomic_DNA"/>
</dbReference>
<feature type="transmembrane region" description="Helical" evidence="2">
    <location>
        <begin position="223"/>
        <end position="239"/>
    </location>
</feature>
<feature type="transmembrane region" description="Helical" evidence="2">
    <location>
        <begin position="192"/>
        <end position="211"/>
    </location>
</feature>
<gene>
    <name evidence="3" type="ORF">ETD96_25755</name>
</gene>